<comment type="caution">
    <text evidence="1">The sequence shown here is derived from an EMBL/GenBank/DDBJ whole genome shotgun (WGS) entry which is preliminary data.</text>
</comment>
<keyword evidence="2" id="KW-1185">Reference proteome</keyword>
<dbReference type="AlphaFoldDB" id="A0A318SIL4"/>
<dbReference type="Proteomes" id="UP000248326">
    <property type="component" value="Unassembled WGS sequence"/>
</dbReference>
<dbReference type="InterPro" id="IPR036388">
    <property type="entry name" value="WH-like_DNA-bd_sf"/>
</dbReference>
<proteinExistence type="predicted"/>
<name>A0A318SIL4_9DEIO</name>
<dbReference type="GO" id="GO:0003677">
    <property type="term" value="F:DNA binding"/>
    <property type="evidence" value="ECO:0007669"/>
    <property type="project" value="UniProtKB-KW"/>
</dbReference>
<protein>
    <submittedName>
        <fullName evidence="1">DNA-binding SARP family transcriptional activator</fullName>
    </submittedName>
</protein>
<sequence length="542" mass="60773">MMGEHDVTVGKGMLRLLAILALDGPSTRSRLADLIWFGDTKRTLQSLRTALSELRKALGPHEDVLQIERDHLALDVTRVHVDVRHPPRETSALVSYWQEFMSGYRHVGTEAWLEWADVTESRLFEEHLQALLAHAAAASLPEAEVLLRQAFHLAPHHPQVLTHWTAFQNARRGPSDEELLRAMQRTAHDLWLTAQERRERQDAANSEEQRAYRTSLLDHLGRAVTVAFLPRRPLDATAWSQDVLSTYRLRDHAGAESIARQILQRHSKGLTAALAMDVLANLAIDQGQYHRGRHLAERALTLVDEPTSEVAFTAAYSNVILGVHDRAASIARGALRTLPALDSPAMLYAILARVGDATQQYRAARHWHELALQAARQHDDPFVLPQVISFMLWHFNITGDPQRSLSLARDGLMYGAPTFSSHLVNALGFSHLLRRDFETAFEAFAPQRESVNVTGAATSWTCSALALHWMGESHEAERALRISQELLPLTDNGNVKFEWAAAALTIDPLQWAVNAEENVRGVVSSDPTVPQWYERLKATRLP</sequence>
<evidence type="ECO:0000313" key="1">
    <source>
        <dbReference type="EMBL" id="PYE53907.1"/>
    </source>
</evidence>
<accession>A0A318SIL4</accession>
<dbReference type="SUPFAM" id="SSF48452">
    <property type="entry name" value="TPR-like"/>
    <property type="match status" value="1"/>
</dbReference>
<dbReference type="InterPro" id="IPR011990">
    <property type="entry name" value="TPR-like_helical_dom_sf"/>
</dbReference>
<evidence type="ECO:0000313" key="2">
    <source>
        <dbReference type="Proteomes" id="UP000248326"/>
    </source>
</evidence>
<organism evidence="1 2">
    <name type="scientific">Deinococcus yavapaiensis KR-236</name>
    <dbReference type="NCBI Taxonomy" id="694435"/>
    <lineage>
        <taxon>Bacteria</taxon>
        <taxon>Thermotogati</taxon>
        <taxon>Deinococcota</taxon>
        <taxon>Deinococci</taxon>
        <taxon>Deinococcales</taxon>
        <taxon>Deinococcaceae</taxon>
        <taxon>Deinococcus</taxon>
    </lineage>
</organism>
<dbReference type="Gene3D" id="1.10.10.10">
    <property type="entry name" value="Winged helix-like DNA-binding domain superfamily/Winged helix DNA-binding domain"/>
    <property type="match status" value="1"/>
</dbReference>
<dbReference type="Gene3D" id="1.25.40.10">
    <property type="entry name" value="Tetratricopeptide repeat domain"/>
    <property type="match status" value="1"/>
</dbReference>
<reference evidence="1 2" key="1">
    <citation type="submission" date="2018-06" db="EMBL/GenBank/DDBJ databases">
        <title>Genomic Encyclopedia of Type Strains, Phase IV (KMG-IV): sequencing the most valuable type-strain genomes for metagenomic binning, comparative biology and taxonomic classification.</title>
        <authorList>
            <person name="Goeker M."/>
        </authorList>
    </citation>
    <scope>NUCLEOTIDE SEQUENCE [LARGE SCALE GENOMIC DNA]</scope>
    <source>
        <strain evidence="1 2">DSM 18048</strain>
    </source>
</reference>
<gene>
    <name evidence="1" type="ORF">DES52_107165</name>
</gene>
<keyword evidence="1" id="KW-0238">DNA-binding</keyword>
<dbReference type="EMBL" id="QJSX01000007">
    <property type="protein sequence ID" value="PYE53907.1"/>
    <property type="molecule type" value="Genomic_DNA"/>
</dbReference>